<evidence type="ECO:0000256" key="3">
    <source>
        <dbReference type="ARBA" id="ARBA00022806"/>
    </source>
</evidence>
<dbReference type="Proteomes" id="UP001161406">
    <property type="component" value="Unassembled WGS sequence"/>
</dbReference>
<dbReference type="InterPro" id="IPR008571">
    <property type="entry name" value="HerA-like"/>
</dbReference>
<keyword evidence="6" id="KW-0413">Isomerase</keyword>
<evidence type="ECO:0000256" key="4">
    <source>
        <dbReference type="ARBA" id="ARBA00022840"/>
    </source>
</evidence>
<keyword evidence="11" id="KW-1185">Reference proteome</keyword>
<reference evidence="10" key="2">
    <citation type="submission" date="2023-01" db="EMBL/GenBank/DDBJ databases">
        <title>Draft genome sequence of Devosia yakushimensis strain NBRC 103855.</title>
        <authorList>
            <person name="Sun Q."/>
            <person name="Mori K."/>
        </authorList>
    </citation>
    <scope>NUCLEOTIDE SEQUENCE</scope>
    <source>
        <strain evidence="10">NBRC 103855</strain>
    </source>
</reference>
<keyword evidence="3" id="KW-0347">Helicase</keyword>
<feature type="domain" description="Helicase HerA central" evidence="8">
    <location>
        <begin position="2"/>
        <end position="47"/>
    </location>
</feature>
<dbReference type="InterPro" id="IPR033186">
    <property type="entry name" value="HerA_C"/>
</dbReference>
<dbReference type="RefSeq" id="WP_284388893.1">
    <property type="nucleotide sequence ID" value="NZ_BSNG01000001.1"/>
</dbReference>
<keyword evidence="5" id="KW-0238">DNA-binding</keyword>
<feature type="domain" description="Helicase HerA-like C-terminal" evidence="9">
    <location>
        <begin position="115"/>
        <end position="213"/>
    </location>
</feature>
<dbReference type="SUPFAM" id="SSF52540">
    <property type="entry name" value="P-loop containing nucleoside triphosphate hydrolases"/>
    <property type="match status" value="1"/>
</dbReference>
<evidence type="ECO:0000256" key="1">
    <source>
        <dbReference type="ARBA" id="ARBA00022741"/>
    </source>
</evidence>
<protein>
    <recommendedName>
        <fullName evidence="12">Helicase HerA central domain-containing protein</fullName>
    </recommendedName>
</protein>
<dbReference type="PANTHER" id="PTHR42957:SF1">
    <property type="entry name" value="HELICASE MJ1565-RELATED"/>
    <property type="match status" value="1"/>
</dbReference>
<evidence type="ECO:0000256" key="6">
    <source>
        <dbReference type="ARBA" id="ARBA00023235"/>
    </source>
</evidence>
<dbReference type="PANTHER" id="PTHR42957">
    <property type="entry name" value="HELICASE MJ1565-RELATED"/>
    <property type="match status" value="1"/>
</dbReference>
<comment type="caution">
    <text evidence="10">The sequence shown here is derived from an EMBL/GenBank/DDBJ whole genome shotgun (WGS) entry which is preliminary data.</text>
</comment>
<evidence type="ECO:0000256" key="2">
    <source>
        <dbReference type="ARBA" id="ARBA00022801"/>
    </source>
</evidence>
<name>A0ABQ5UAX8_9HYPH</name>
<dbReference type="InterPro" id="IPR027417">
    <property type="entry name" value="P-loop_NTPase"/>
</dbReference>
<dbReference type="Pfam" id="PF05872">
    <property type="entry name" value="HerA_C"/>
    <property type="match status" value="1"/>
</dbReference>
<proteinExistence type="predicted"/>
<dbReference type="Pfam" id="PF01935">
    <property type="entry name" value="DUF87"/>
    <property type="match status" value="1"/>
</dbReference>
<sequence length="535" mass="57361">MIDLVPLLTSPAAVVGATGTGKTYTARGPVEQLLDMGRRVVIIDPTGVWWGLRSAPKGADETAGGFSIVIFGGDHADIEITEHDGKAIAEAMAGRQVQAIIDVSDMTGGEKTRFLTDFFETLYAKNKSALHLVVDEADEVCPQNPMPETRRLSGVFDKIVRRGRVKGFRVLMLTQRPAVLHKNVLSQIGTLIALKLTSPQDRKAIEEWVKGNADIEMAKKVVNSLARLDRGEGWVWSPAAGILERQRFPAITTFDSGRTPEDGETLLAPALAWVDIAELTTAMAAARPTTTAATKSNGAGVAVELEAEHQRGYDLGYEAGLIEGIQRGKTIGIGIGIARAGQAIDSLRIPDLLDEPSPAPAPEKEKAPARAEPLPTRDSLRLVAEGVSAPQMRILQSLSVWKRLNQDTPTKVQIALVAGYRPNSGNFTNLLSQLRGAGKIDYPAPGRARLLTGLEPITFEEGRDAMLGVLSGPQRKLFDALRGGEMSKADLGAATGYSANSGNFTNLLSQLRSLGLISYPAPGRAALEPWVFDVL</sequence>
<gene>
    <name evidence="10" type="ORF">GCM10007913_12090</name>
</gene>
<evidence type="ECO:0000256" key="7">
    <source>
        <dbReference type="SAM" id="MobiDB-lite"/>
    </source>
</evidence>
<evidence type="ECO:0008006" key="12">
    <source>
        <dbReference type="Google" id="ProtNLM"/>
    </source>
</evidence>
<organism evidence="10 11">
    <name type="scientific">Devosia yakushimensis</name>
    <dbReference type="NCBI Taxonomy" id="470028"/>
    <lineage>
        <taxon>Bacteria</taxon>
        <taxon>Pseudomonadati</taxon>
        <taxon>Pseudomonadota</taxon>
        <taxon>Alphaproteobacteria</taxon>
        <taxon>Hyphomicrobiales</taxon>
        <taxon>Devosiaceae</taxon>
        <taxon>Devosia</taxon>
    </lineage>
</organism>
<dbReference type="InterPro" id="IPR002789">
    <property type="entry name" value="HerA_central"/>
</dbReference>
<keyword evidence="1" id="KW-0547">Nucleotide-binding</keyword>
<evidence type="ECO:0000259" key="9">
    <source>
        <dbReference type="Pfam" id="PF05872"/>
    </source>
</evidence>
<dbReference type="Gene3D" id="3.40.50.300">
    <property type="entry name" value="P-loop containing nucleotide triphosphate hydrolases"/>
    <property type="match status" value="1"/>
</dbReference>
<evidence type="ECO:0000313" key="11">
    <source>
        <dbReference type="Proteomes" id="UP001161406"/>
    </source>
</evidence>
<feature type="region of interest" description="Disordered" evidence="7">
    <location>
        <begin position="351"/>
        <end position="377"/>
    </location>
</feature>
<evidence type="ECO:0000259" key="8">
    <source>
        <dbReference type="Pfam" id="PF01935"/>
    </source>
</evidence>
<evidence type="ECO:0000256" key="5">
    <source>
        <dbReference type="ARBA" id="ARBA00023125"/>
    </source>
</evidence>
<evidence type="ECO:0000313" key="10">
    <source>
        <dbReference type="EMBL" id="GLQ09277.1"/>
    </source>
</evidence>
<reference evidence="10" key="1">
    <citation type="journal article" date="2014" name="Int. J. Syst. Evol. Microbiol.">
        <title>Complete genome of a new Firmicutes species belonging to the dominant human colonic microbiota ('Ruminococcus bicirculans') reveals two chromosomes and a selective capacity to utilize plant glucans.</title>
        <authorList>
            <consortium name="NISC Comparative Sequencing Program"/>
            <person name="Wegmann U."/>
            <person name="Louis P."/>
            <person name="Goesmann A."/>
            <person name="Henrissat B."/>
            <person name="Duncan S.H."/>
            <person name="Flint H.J."/>
        </authorList>
    </citation>
    <scope>NUCLEOTIDE SEQUENCE</scope>
    <source>
        <strain evidence="10">NBRC 103855</strain>
    </source>
</reference>
<keyword evidence="2" id="KW-0378">Hydrolase</keyword>
<accession>A0ABQ5UAX8</accession>
<keyword evidence="4" id="KW-0067">ATP-binding</keyword>
<dbReference type="EMBL" id="BSNG01000001">
    <property type="protein sequence ID" value="GLQ09277.1"/>
    <property type="molecule type" value="Genomic_DNA"/>
</dbReference>